<proteinExistence type="predicted"/>
<organism evidence="1">
    <name type="scientific">Thermodesulfobium narugense</name>
    <dbReference type="NCBI Taxonomy" id="184064"/>
    <lineage>
        <taxon>Bacteria</taxon>
        <taxon>Pseudomonadati</taxon>
        <taxon>Thermodesulfobiota</taxon>
        <taxon>Thermodesulfobiia</taxon>
        <taxon>Thermodesulfobiales</taxon>
        <taxon>Thermodesulfobiaceae</taxon>
        <taxon>Thermodesulfobium</taxon>
    </lineage>
</organism>
<dbReference type="AlphaFoldDB" id="A0A7C5KEE9"/>
<evidence type="ECO:0000313" key="1">
    <source>
        <dbReference type="EMBL" id="HHI66143.1"/>
    </source>
</evidence>
<accession>A0A7C5KEE9</accession>
<sequence length="219" mass="25166">MKKYTFIFLILTLLILVAKTSYAEFNLSDLSQNEMLLKQGETNLVLPGEYFEISIENQDNSKFSIDYDKSLIELTRDESLPSHQIYYFKAIAEDVSNTKIIVKSDKENSKALTYDVYISPADKIPLVTLRDIKDNPDKYINKFVRLNARFLGWSRPVNTNEIWGTLVTKSDTVIEDNTGAAFISGTNFMYKTNYAVEFIVKVKPNEKDGFEIKLVKLLK</sequence>
<name>A0A7C5KEE9_9BACT</name>
<protein>
    <submittedName>
        <fullName evidence="1">Uncharacterized protein</fullName>
    </submittedName>
</protein>
<dbReference type="EMBL" id="DRUY01000209">
    <property type="protein sequence ID" value="HHI66143.1"/>
    <property type="molecule type" value="Genomic_DNA"/>
</dbReference>
<comment type="caution">
    <text evidence="1">The sequence shown here is derived from an EMBL/GenBank/DDBJ whole genome shotgun (WGS) entry which is preliminary data.</text>
</comment>
<gene>
    <name evidence="1" type="ORF">ENL70_06320</name>
</gene>
<reference evidence="1" key="1">
    <citation type="journal article" date="2020" name="mSystems">
        <title>Genome- and Community-Level Interaction Insights into Carbon Utilization and Element Cycling Functions of Hydrothermarchaeota in Hydrothermal Sediment.</title>
        <authorList>
            <person name="Zhou Z."/>
            <person name="Liu Y."/>
            <person name="Xu W."/>
            <person name="Pan J."/>
            <person name="Luo Z.H."/>
            <person name="Li M."/>
        </authorList>
    </citation>
    <scope>NUCLEOTIDE SEQUENCE [LARGE SCALE GENOMIC DNA]</scope>
    <source>
        <strain evidence="1">SpSt-1019</strain>
    </source>
</reference>